<comment type="caution">
    <text evidence="2">The sequence shown here is derived from an EMBL/GenBank/DDBJ whole genome shotgun (WGS) entry which is preliminary data.</text>
</comment>
<dbReference type="GO" id="GO:0050660">
    <property type="term" value="F:flavin adenine dinucleotide binding"/>
    <property type="evidence" value="ECO:0007669"/>
    <property type="project" value="InterPro"/>
</dbReference>
<evidence type="ECO:0000259" key="1">
    <source>
        <dbReference type="Pfam" id="PF01565"/>
    </source>
</evidence>
<dbReference type="InterPro" id="IPR036318">
    <property type="entry name" value="FAD-bd_PCMH-like_sf"/>
</dbReference>
<dbReference type="Pfam" id="PF01565">
    <property type="entry name" value="FAD_binding_4"/>
    <property type="match status" value="1"/>
</dbReference>
<name>A0A9X0ADT7_9HELO</name>
<protein>
    <recommendedName>
        <fullName evidence="1">FAD linked oxidase N-terminal domain-containing protein</fullName>
    </recommendedName>
</protein>
<reference evidence="2" key="1">
    <citation type="submission" date="2022-11" db="EMBL/GenBank/DDBJ databases">
        <title>Genome Resource of Sclerotinia nivalis Strain SnTB1, a Plant Pathogen Isolated from American Ginseng.</title>
        <authorList>
            <person name="Fan S."/>
        </authorList>
    </citation>
    <scope>NUCLEOTIDE SEQUENCE</scope>
    <source>
        <strain evidence="2">SnTB1</strain>
    </source>
</reference>
<gene>
    <name evidence="2" type="ORF">OCU04_009987</name>
</gene>
<dbReference type="SUPFAM" id="SSF56176">
    <property type="entry name" value="FAD-binding/transporter-associated domain-like"/>
    <property type="match status" value="1"/>
</dbReference>
<evidence type="ECO:0000313" key="2">
    <source>
        <dbReference type="EMBL" id="KAJ8060907.1"/>
    </source>
</evidence>
<proteinExistence type="predicted"/>
<keyword evidence="3" id="KW-1185">Reference proteome</keyword>
<dbReference type="OrthoDB" id="415825at2759"/>
<feature type="domain" description="FAD linked oxidase N-terminal" evidence="1">
    <location>
        <begin position="42"/>
        <end position="116"/>
    </location>
</feature>
<organism evidence="2 3">
    <name type="scientific">Sclerotinia nivalis</name>
    <dbReference type="NCBI Taxonomy" id="352851"/>
    <lineage>
        <taxon>Eukaryota</taxon>
        <taxon>Fungi</taxon>
        <taxon>Dikarya</taxon>
        <taxon>Ascomycota</taxon>
        <taxon>Pezizomycotina</taxon>
        <taxon>Leotiomycetes</taxon>
        <taxon>Helotiales</taxon>
        <taxon>Sclerotiniaceae</taxon>
        <taxon>Sclerotinia</taxon>
    </lineage>
</organism>
<dbReference type="InterPro" id="IPR006094">
    <property type="entry name" value="Oxid_FAD_bind_N"/>
</dbReference>
<dbReference type="InterPro" id="IPR016169">
    <property type="entry name" value="FAD-bd_PCMH_sub2"/>
</dbReference>
<dbReference type="EMBL" id="JAPEIS010000012">
    <property type="protein sequence ID" value="KAJ8060907.1"/>
    <property type="molecule type" value="Genomic_DNA"/>
</dbReference>
<accession>A0A9X0ADT7</accession>
<dbReference type="Proteomes" id="UP001152300">
    <property type="component" value="Unassembled WGS sequence"/>
</dbReference>
<sequence length="119" mass="13069">MASKTQSDIHQVSGNSLPDYAVEELRSSISGDVLIKSESLGIFCESENDVLVCLQYEQKWKLDFAVSGDRHNYHGDSSTKGLVIDLRRLKQVMIDKENMAVTAQGGRKAVDLEAPLQGG</sequence>
<evidence type="ECO:0000313" key="3">
    <source>
        <dbReference type="Proteomes" id="UP001152300"/>
    </source>
</evidence>
<dbReference type="AlphaFoldDB" id="A0A9X0ADT7"/>
<dbReference type="Gene3D" id="3.30.465.10">
    <property type="match status" value="1"/>
</dbReference>